<dbReference type="EMBL" id="JACAGB010000009">
    <property type="protein sequence ID" value="KAF6343254.1"/>
    <property type="molecule type" value="Genomic_DNA"/>
</dbReference>
<reference evidence="2 3" key="1">
    <citation type="journal article" date="2020" name="Nature">
        <title>Six reference-quality genomes reveal evolution of bat adaptations.</title>
        <authorList>
            <person name="Jebb D."/>
            <person name="Huang Z."/>
            <person name="Pippel M."/>
            <person name="Hughes G.M."/>
            <person name="Lavrichenko K."/>
            <person name="Devanna P."/>
            <person name="Winkler S."/>
            <person name="Jermiin L.S."/>
            <person name="Skirmuntt E.C."/>
            <person name="Katzourakis A."/>
            <person name="Burkitt-Gray L."/>
            <person name="Ray D.A."/>
            <person name="Sullivan K.A.M."/>
            <person name="Roscito J.G."/>
            <person name="Kirilenko B.M."/>
            <person name="Davalos L.M."/>
            <person name="Corthals A.P."/>
            <person name="Power M.L."/>
            <person name="Jones G."/>
            <person name="Ransome R.D."/>
            <person name="Dechmann D.K.N."/>
            <person name="Locatelli A.G."/>
            <person name="Puechmaille S.J."/>
            <person name="Fedrigo O."/>
            <person name="Jarvis E.D."/>
            <person name="Hiller M."/>
            <person name="Vernes S.C."/>
            <person name="Myers E.W."/>
            <person name="Teeling E.C."/>
        </authorList>
    </citation>
    <scope>NUCLEOTIDE SEQUENCE [LARGE SCALE GENOMIC DNA]</scope>
    <source>
        <strain evidence="2">MPipKuh1</strain>
        <tissue evidence="2">Flight muscle</tissue>
    </source>
</reference>
<proteinExistence type="predicted"/>
<gene>
    <name evidence="2" type="ORF">mPipKuh1_012393</name>
</gene>
<name>A0A7J7X0W2_PIPKU</name>
<feature type="region of interest" description="Disordered" evidence="1">
    <location>
        <begin position="96"/>
        <end position="137"/>
    </location>
</feature>
<keyword evidence="3" id="KW-1185">Reference proteome</keyword>
<protein>
    <submittedName>
        <fullName evidence="2">NKAP domain containing 1</fullName>
    </submittedName>
</protein>
<evidence type="ECO:0000313" key="2">
    <source>
        <dbReference type="EMBL" id="KAF6343254.1"/>
    </source>
</evidence>
<feature type="compositionally biased region" description="Basic residues" evidence="1">
    <location>
        <begin position="115"/>
        <end position="137"/>
    </location>
</feature>
<dbReference type="Proteomes" id="UP000558488">
    <property type="component" value="Unassembled WGS sequence"/>
</dbReference>
<dbReference type="AlphaFoldDB" id="A0A7J7X0W2"/>
<evidence type="ECO:0000313" key="3">
    <source>
        <dbReference type="Proteomes" id="UP000558488"/>
    </source>
</evidence>
<feature type="compositionally biased region" description="Polar residues" evidence="1">
    <location>
        <begin position="105"/>
        <end position="114"/>
    </location>
</feature>
<evidence type="ECO:0000256" key="1">
    <source>
        <dbReference type="SAM" id="MobiDB-lite"/>
    </source>
</evidence>
<sequence length="137" mass="15834">MLIGATKGKCCPAVQAGCVVMVLMKKVKETIGGQEMKFLRHWKMIFLRLNPGTRSYMIMKLTCQTDGVTVVIKSYTLKNLKQTVIIKILPMEKKDLPRKNHLPMNLTNTRNQRNPTKKSRKRSHIKNRRKAKKKSQI</sequence>
<organism evidence="2 3">
    <name type="scientific">Pipistrellus kuhlii</name>
    <name type="common">Kuhl's pipistrelle</name>
    <dbReference type="NCBI Taxonomy" id="59472"/>
    <lineage>
        <taxon>Eukaryota</taxon>
        <taxon>Metazoa</taxon>
        <taxon>Chordata</taxon>
        <taxon>Craniata</taxon>
        <taxon>Vertebrata</taxon>
        <taxon>Euteleostomi</taxon>
        <taxon>Mammalia</taxon>
        <taxon>Eutheria</taxon>
        <taxon>Laurasiatheria</taxon>
        <taxon>Chiroptera</taxon>
        <taxon>Yangochiroptera</taxon>
        <taxon>Vespertilionidae</taxon>
        <taxon>Pipistrellus</taxon>
    </lineage>
</organism>
<comment type="caution">
    <text evidence="2">The sequence shown here is derived from an EMBL/GenBank/DDBJ whole genome shotgun (WGS) entry which is preliminary data.</text>
</comment>
<accession>A0A7J7X0W2</accession>